<sequence length="349" mass="39050">MGVFQNPLAKRKGREGRLPVYEKLTKDRLSDDDSYDSDDYDSDDSSPSSPESARHVSSAASVAPIMPRRPFASTRRPGFCHFPYRLPSKVTRYLCLGLLSLITIIILSLVRASQNENKAIIGGFLPARPKAPPLWESYDFLTRYYGGVRNLVTGSANVPEYPRAKDEVPLDKLSFLNSTSDSPIENRGLPSSKEFTQYPKSVFKTGSEQFHDCFLDTANKVRVPPIRYFDGRPNGFPEPVVGSHELLNLPEDICFERYGRYAPYGYGYSKKTGGLGVGEHGDKEGAESTWSKVPKVAWEHMDWAETQRRCYDANSARYKAMPAVHQDPHGFYIHEKAAVAPPKETPSAS</sequence>
<keyword evidence="3" id="KW-1185">Reference proteome</keyword>
<reference evidence="3" key="1">
    <citation type="submission" date="2016-02" db="EMBL/GenBank/DDBJ databases">
        <title>Draft genome sequence of Microdochium bolleyi, a fungal endophyte of beachgrass.</title>
        <authorList>
            <consortium name="DOE Joint Genome Institute"/>
            <person name="David A.S."/>
            <person name="May G."/>
            <person name="Haridas S."/>
            <person name="Lim J."/>
            <person name="Wang M."/>
            <person name="Labutti K."/>
            <person name="Lipzen A."/>
            <person name="Barry K."/>
            <person name="Grigoriev I.V."/>
        </authorList>
    </citation>
    <scope>NUCLEOTIDE SEQUENCE [LARGE SCALE GENOMIC DNA]</scope>
    <source>
        <strain evidence="3">J235TASD1</strain>
    </source>
</reference>
<dbReference type="InParanoid" id="A0A136JFB7"/>
<dbReference type="InterPro" id="IPR021822">
    <property type="entry name" value="DUF3405"/>
</dbReference>
<feature type="compositionally biased region" description="Acidic residues" evidence="1">
    <location>
        <begin position="32"/>
        <end position="44"/>
    </location>
</feature>
<dbReference type="PANTHER" id="PTHR36205:SF1">
    <property type="entry name" value="MAJOR FACILITATOR SUPERFAMILY TRANSPORTER"/>
    <property type="match status" value="1"/>
</dbReference>
<evidence type="ECO:0000313" key="3">
    <source>
        <dbReference type="Proteomes" id="UP000070501"/>
    </source>
</evidence>
<accession>A0A136JFB7</accession>
<dbReference type="OrthoDB" id="3353407at2759"/>
<dbReference type="AlphaFoldDB" id="A0A136JFB7"/>
<feature type="non-terminal residue" evidence="2">
    <location>
        <position position="349"/>
    </location>
</feature>
<name>A0A136JFB7_9PEZI</name>
<gene>
    <name evidence="2" type="ORF">Micbo1qcDRAFT_157897</name>
</gene>
<dbReference type="EMBL" id="KQ964246">
    <property type="protein sequence ID" value="KXJ95816.1"/>
    <property type="molecule type" value="Genomic_DNA"/>
</dbReference>
<evidence type="ECO:0000256" key="1">
    <source>
        <dbReference type="SAM" id="MobiDB-lite"/>
    </source>
</evidence>
<protein>
    <submittedName>
        <fullName evidence="2">Uncharacterized protein</fullName>
    </submittedName>
</protein>
<evidence type="ECO:0000313" key="2">
    <source>
        <dbReference type="EMBL" id="KXJ95816.1"/>
    </source>
</evidence>
<organism evidence="2 3">
    <name type="scientific">Microdochium bolleyi</name>
    <dbReference type="NCBI Taxonomy" id="196109"/>
    <lineage>
        <taxon>Eukaryota</taxon>
        <taxon>Fungi</taxon>
        <taxon>Dikarya</taxon>
        <taxon>Ascomycota</taxon>
        <taxon>Pezizomycotina</taxon>
        <taxon>Sordariomycetes</taxon>
        <taxon>Xylariomycetidae</taxon>
        <taxon>Xylariales</taxon>
        <taxon>Microdochiaceae</taxon>
        <taxon>Microdochium</taxon>
    </lineage>
</organism>
<proteinExistence type="predicted"/>
<dbReference type="STRING" id="196109.A0A136JFB7"/>
<dbReference type="Pfam" id="PF11885">
    <property type="entry name" value="DUF3405"/>
    <property type="match status" value="1"/>
</dbReference>
<dbReference type="PANTHER" id="PTHR36205">
    <property type="entry name" value="CHROMOSOME 19, WHOLE GENOME SHOTGUN SEQUENCE"/>
    <property type="match status" value="1"/>
</dbReference>
<feature type="compositionally biased region" description="Low complexity" evidence="1">
    <location>
        <begin position="45"/>
        <end position="61"/>
    </location>
</feature>
<dbReference type="Proteomes" id="UP000070501">
    <property type="component" value="Unassembled WGS sequence"/>
</dbReference>
<feature type="region of interest" description="Disordered" evidence="1">
    <location>
        <begin position="1"/>
        <end position="61"/>
    </location>
</feature>